<dbReference type="EMBL" id="CP056030">
    <property type="protein sequence ID" value="QKZ04556.1"/>
    <property type="molecule type" value="Genomic_DNA"/>
</dbReference>
<evidence type="ECO:0000259" key="13">
    <source>
        <dbReference type="Pfam" id="PF00593"/>
    </source>
</evidence>
<evidence type="ECO:0000256" key="11">
    <source>
        <dbReference type="RuleBase" id="RU003357"/>
    </source>
</evidence>
<dbReference type="Pfam" id="PF07715">
    <property type="entry name" value="Plug"/>
    <property type="match status" value="1"/>
</dbReference>
<protein>
    <submittedName>
        <fullName evidence="15">TonB-dependent siderophore receptor</fullName>
    </submittedName>
</protein>
<dbReference type="KEGG" id="pez:HWQ56_12495"/>
<keyword evidence="12" id="KW-0732">Signal</keyword>
<dbReference type="PANTHER" id="PTHR32552">
    <property type="entry name" value="FERRICHROME IRON RECEPTOR-RELATED"/>
    <property type="match status" value="1"/>
</dbReference>
<dbReference type="Pfam" id="PF00593">
    <property type="entry name" value="TonB_dep_Rec_b-barrel"/>
    <property type="match status" value="1"/>
</dbReference>
<keyword evidence="7 10" id="KW-0472">Membrane</keyword>
<dbReference type="PANTHER" id="PTHR32552:SF74">
    <property type="entry name" value="HYDROXAMATE SIDEROPHORE RECEPTOR FHUE"/>
    <property type="match status" value="1"/>
</dbReference>
<reference evidence="15 16" key="1">
    <citation type="submission" date="2020-06" db="EMBL/GenBank/DDBJ databases">
        <title>Pseudomonas eucalypticola sp. nov., an endophyte of Eucalyptus dunnii leaves with biocontrol ability of eucalyptus leaf blight.</title>
        <authorList>
            <person name="Liu Y."/>
            <person name="Song Z."/>
            <person name="Zeng H."/>
            <person name="Lu M."/>
            <person name="Wang X."/>
            <person name="Lian X."/>
            <person name="Zhang Q."/>
        </authorList>
    </citation>
    <scope>NUCLEOTIDE SEQUENCE [LARGE SCALE GENOMIC DNA]</scope>
    <source>
        <strain evidence="15 16">NP-1</strain>
    </source>
</reference>
<evidence type="ECO:0000256" key="2">
    <source>
        <dbReference type="ARBA" id="ARBA00009810"/>
    </source>
</evidence>
<dbReference type="PROSITE" id="PS52016">
    <property type="entry name" value="TONB_DEPENDENT_REC_3"/>
    <property type="match status" value="1"/>
</dbReference>
<dbReference type="InterPro" id="IPR012910">
    <property type="entry name" value="Plug_dom"/>
</dbReference>
<evidence type="ECO:0000256" key="6">
    <source>
        <dbReference type="ARBA" id="ARBA00023077"/>
    </source>
</evidence>
<proteinExistence type="inferred from homology"/>
<evidence type="ECO:0000256" key="1">
    <source>
        <dbReference type="ARBA" id="ARBA00004571"/>
    </source>
</evidence>
<evidence type="ECO:0000256" key="12">
    <source>
        <dbReference type="SAM" id="SignalP"/>
    </source>
</evidence>
<dbReference type="InterPro" id="IPR037066">
    <property type="entry name" value="Plug_dom_sf"/>
</dbReference>
<comment type="subcellular location">
    <subcellularLocation>
        <location evidence="1 10">Cell outer membrane</location>
        <topology evidence="1 10">Multi-pass membrane protein</topology>
    </subcellularLocation>
</comment>
<dbReference type="InterPro" id="IPR000531">
    <property type="entry name" value="Beta-barrel_TonB"/>
</dbReference>
<evidence type="ECO:0000256" key="4">
    <source>
        <dbReference type="ARBA" id="ARBA00022452"/>
    </source>
</evidence>
<feature type="domain" description="TonB-dependent receptor-like beta-barrel" evidence="13">
    <location>
        <begin position="277"/>
        <end position="695"/>
    </location>
</feature>
<dbReference type="SUPFAM" id="SSF56935">
    <property type="entry name" value="Porins"/>
    <property type="match status" value="1"/>
</dbReference>
<evidence type="ECO:0000313" key="15">
    <source>
        <dbReference type="EMBL" id="QKZ04556.1"/>
    </source>
</evidence>
<feature type="signal peptide" evidence="12">
    <location>
        <begin position="1"/>
        <end position="31"/>
    </location>
</feature>
<keyword evidence="6 11" id="KW-0798">TonB box</keyword>
<evidence type="ECO:0000313" key="16">
    <source>
        <dbReference type="Proteomes" id="UP000509568"/>
    </source>
</evidence>
<evidence type="ECO:0000256" key="8">
    <source>
        <dbReference type="ARBA" id="ARBA00023170"/>
    </source>
</evidence>
<evidence type="ECO:0000256" key="10">
    <source>
        <dbReference type="PROSITE-ProRule" id="PRU01360"/>
    </source>
</evidence>
<dbReference type="InterPro" id="IPR036942">
    <property type="entry name" value="Beta-barrel_TonB_sf"/>
</dbReference>
<comment type="similarity">
    <text evidence="2 10 11">Belongs to the TonB-dependent receptor family.</text>
</comment>
<keyword evidence="5 10" id="KW-0812">Transmembrane</keyword>
<keyword evidence="16" id="KW-1185">Reference proteome</keyword>
<name>A0A7D5D7B9_9PSED</name>
<evidence type="ECO:0000256" key="5">
    <source>
        <dbReference type="ARBA" id="ARBA00022692"/>
    </source>
</evidence>
<feature type="chain" id="PRO_5028822944" evidence="12">
    <location>
        <begin position="32"/>
        <end position="727"/>
    </location>
</feature>
<dbReference type="Gene3D" id="2.40.170.20">
    <property type="entry name" value="TonB-dependent receptor, beta-barrel domain"/>
    <property type="match status" value="1"/>
</dbReference>
<keyword evidence="4 10" id="KW-1134">Transmembrane beta strand</keyword>
<evidence type="ECO:0000256" key="7">
    <source>
        <dbReference type="ARBA" id="ARBA00023136"/>
    </source>
</evidence>
<dbReference type="NCBIfam" id="TIGR01783">
    <property type="entry name" value="TonB-siderophor"/>
    <property type="match status" value="1"/>
</dbReference>
<dbReference type="RefSeq" id="WP_176570679.1">
    <property type="nucleotide sequence ID" value="NZ_CP056030.1"/>
</dbReference>
<gene>
    <name evidence="15" type="ORF">HWQ56_12495</name>
</gene>
<dbReference type="Proteomes" id="UP000509568">
    <property type="component" value="Chromosome"/>
</dbReference>
<dbReference type="GO" id="GO:0038023">
    <property type="term" value="F:signaling receptor activity"/>
    <property type="evidence" value="ECO:0007669"/>
    <property type="project" value="InterPro"/>
</dbReference>
<dbReference type="InterPro" id="IPR039426">
    <property type="entry name" value="TonB-dep_rcpt-like"/>
</dbReference>
<sequence>MNGSKRSGALRRTHGLILAGLLAPFPLSALAETVAQTAAPVELESLTIEGNKLYDMPPSEQTGGYTVQGATVGTKTPAPLKDIPQSISTYTNEYIKDRKFVHLDDLAKYTAGLRVLTNDSGRSSIYSRGYEYDEYQIDGLPAPMTSIFGTVPSLAAYDRVEVMRGPAGLFSSTSELGGIVNMVRKRPTADFQGSVEASYGTFDTNHEQVDVSGPLDSQGRVRGRFIASRDDTNGMVDYNAADSETYYGALDIDLDDATQLSFGLNHEVKNITPNNGYPTDTSGNLLNFSHSKFLGADWNYFDGKATDFTAELTHHFDNGGNGRIALRTSDRDADYLYAFTRAGVSSTGTATEGYTGREFTENTVSMDASYSQPFEAMGNVSEFVVGTDYKNYHNYYKNAAGVLGTINVNTYDPTQFAEPSNIYGTSTATKVGTQSEEYGLYSKLTFRPIADLALIGGARLSYYKGSGYTTTLASGAQTDYDQTISAHVTPYGGAVYDLDANNSLYFSYSQVFKPQTESNQAGNVLKPRTGEQYEAGIKGSYFGGDLNTRVSVFQLTDKNRATTPYDENGAAITTYDVAGGKTRIRGAEFEVSGKITPNWDVIAGYTYMDTKVLSGDDVTTFQTMPKHQASLWNKYTIAAGPLEGLAIGSGVTAMSDFYMDTSTYRVAAPGYATVDAKLSYPITKKLTATLDGTNLLNRDYYSRVGSAATFNFLGQSRAFSIGARYEF</sequence>
<feature type="domain" description="TonB-dependent receptor plug" evidence="14">
    <location>
        <begin position="80"/>
        <end position="179"/>
    </location>
</feature>
<keyword evidence="3 10" id="KW-0813">Transport</keyword>
<dbReference type="GO" id="GO:0015344">
    <property type="term" value="F:siderophore uptake transmembrane transporter activity"/>
    <property type="evidence" value="ECO:0007669"/>
    <property type="project" value="TreeGrafter"/>
</dbReference>
<dbReference type="InterPro" id="IPR010105">
    <property type="entry name" value="TonB_sidphr_rcpt"/>
</dbReference>
<evidence type="ECO:0000256" key="9">
    <source>
        <dbReference type="ARBA" id="ARBA00023237"/>
    </source>
</evidence>
<accession>A0A7D5D7B9</accession>
<evidence type="ECO:0000259" key="14">
    <source>
        <dbReference type="Pfam" id="PF07715"/>
    </source>
</evidence>
<keyword evidence="8 15" id="KW-0675">Receptor</keyword>
<dbReference type="AlphaFoldDB" id="A0A7D5D7B9"/>
<keyword evidence="9 10" id="KW-0998">Cell outer membrane</keyword>
<dbReference type="Gene3D" id="2.170.130.10">
    <property type="entry name" value="TonB-dependent receptor, plug domain"/>
    <property type="match status" value="1"/>
</dbReference>
<evidence type="ECO:0000256" key="3">
    <source>
        <dbReference type="ARBA" id="ARBA00022448"/>
    </source>
</evidence>
<organism evidence="15 16">
    <name type="scientific">Pseudomonas eucalypticola</name>
    <dbReference type="NCBI Taxonomy" id="2599595"/>
    <lineage>
        <taxon>Bacteria</taxon>
        <taxon>Pseudomonadati</taxon>
        <taxon>Pseudomonadota</taxon>
        <taxon>Gammaproteobacteria</taxon>
        <taxon>Pseudomonadales</taxon>
        <taxon>Pseudomonadaceae</taxon>
        <taxon>Pseudomonas</taxon>
    </lineage>
</organism>
<dbReference type="GO" id="GO:0009279">
    <property type="term" value="C:cell outer membrane"/>
    <property type="evidence" value="ECO:0007669"/>
    <property type="project" value="UniProtKB-SubCell"/>
</dbReference>
<dbReference type="CDD" id="cd01347">
    <property type="entry name" value="ligand_gated_channel"/>
    <property type="match status" value="1"/>
</dbReference>
<dbReference type="GO" id="GO:0015891">
    <property type="term" value="P:siderophore transport"/>
    <property type="evidence" value="ECO:0007669"/>
    <property type="project" value="InterPro"/>
</dbReference>